<dbReference type="AlphaFoldDB" id="A0A120GNV7"/>
<evidence type="ECO:0000313" key="1">
    <source>
        <dbReference type="EMBL" id="KWW16542.1"/>
    </source>
</evidence>
<organism evidence="1 2">
    <name type="scientific">Peribacillus simplex</name>
    <dbReference type="NCBI Taxonomy" id="1478"/>
    <lineage>
        <taxon>Bacteria</taxon>
        <taxon>Bacillati</taxon>
        <taxon>Bacillota</taxon>
        <taxon>Bacilli</taxon>
        <taxon>Bacillales</taxon>
        <taxon>Bacillaceae</taxon>
        <taxon>Peribacillus</taxon>
    </lineage>
</organism>
<dbReference type="RefSeq" id="WP_061143276.1">
    <property type="nucleotide sequence ID" value="NZ_LNNH01000032.1"/>
</dbReference>
<comment type="caution">
    <text evidence="1">The sequence shown here is derived from an EMBL/GenBank/DDBJ whole genome shotgun (WGS) entry which is preliminary data.</text>
</comment>
<dbReference type="EMBL" id="LNNH01000032">
    <property type="protein sequence ID" value="KWW16542.1"/>
    <property type="molecule type" value="Genomic_DNA"/>
</dbReference>
<evidence type="ECO:0000313" key="2">
    <source>
        <dbReference type="Proteomes" id="UP000064189"/>
    </source>
</evidence>
<gene>
    <name evidence="1" type="ORF">AS888_24245</name>
</gene>
<sequence>MKRMADAAKRGGPVGIRANAVEIFIYQSSPKGMSTPPIGFKAHSVGVYRALCQRNSIDEKLNLNQA</sequence>
<dbReference type="Proteomes" id="UP000064189">
    <property type="component" value="Unassembled WGS sequence"/>
</dbReference>
<reference evidence="1 2" key="1">
    <citation type="submission" date="2015-11" db="EMBL/GenBank/DDBJ databases">
        <title>Genome Sequence of Bacillus simplex strain VanAntwerpen2.</title>
        <authorList>
            <person name="Couger M.B."/>
        </authorList>
    </citation>
    <scope>NUCLEOTIDE SEQUENCE [LARGE SCALE GENOMIC DNA]</scope>
    <source>
        <strain evidence="1 2">VanAntwerpen02</strain>
    </source>
</reference>
<name>A0A120GNV7_9BACI</name>
<keyword evidence="2" id="KW-1185">Reference proteome</keyword>
<protein>
    <submittedName>
        <fullName evidence="1">Uncharacterized protein</fullName>
    </submittedName>
</protein>
<proteinExistence type="predicted"/>
<accession>A0A120GNV7</accession>